<accession>A0A8E6B9A9</accession>
<evidence type="ECO:0000313" key="3">
    <source>
        <dbReference type="Proteomes" id="UP000676194"/>
    </source>
</evidence>
<name>A0A8E6B9A9_9BACT</name>
<evidence type="ECO:0000313" key="2">
    <source>
        <dbReference type="EMBL" id="QVL34560.1"/>
    </source>
</evidence>
<sequence>MRRLSIVFLIAVATPIWAYPPPPKPNANLIRGWGIFVDPDKDCRCTEEKGILALVIPAKNHDFSFRYNSTRTNAPRVLQSAHGDFKLQVKVQEFSAPKEETSTEGGTRIQSGFSAGLLIWKDEKNFLRLDRFMSSNSIKPSIRVTAYQEGRTTPGRRAMVADSVTLFQIKRIGKKITMEYKDPDNDTEWVAIDRPVVEFSGELQVGVTAANTGSEAFTVKFEGLKFEEK</sequence>
<dbReference type="RefSeq" id="WP_213499663.1">
    <property type="nucleotide sequence ID" value="NZ_CP074694.1"/>
</dbReference>
<dbReference type="InterPro" id="IPR013320">
    <property type="entry name" value="ConA-like_dom_sf"/>
</dbReference>
<gene>
    <name evidence="2" type="ORF">KIH39_11825</name>
</gene>
<feature type="chain" id="PRO_5034105167" evidence="1">
    <location>
        <begin position="19"/>
        <end position="229"/>
    </location>
</feature>
<feature type="signal peptide" evidence="1">
    <location>
        <begin position="1"/>
        <end position="18"/>
    </location>
</feature>
<protein>
    <submittedName>
        <fullName evidence="2">DUF1349 domain-containing protein</fullName>
    </submittedName>
</protein>
<keyword evidence="3" id="KW-1185">Reference proteome</keyword>
<dbReference type="AlphaFoldDB" id="A0A8E6B9A9"/>
<dbReference type="KEGG" id="tsph:KIH39_11825"/>
<proteinExistence type="predicted"/>
<reference evidence="2" key="1">
    <citation type="submission" date="2021-05" db="EMBL/GenBank/DDBJ databases">
        <title>Complete genome sequence of the cellulolytic planctomycete Telmatocola sphagniphila SP2T and characterization of the first cellulase from planctomycetes.</title>
        <authorList>
            <person name="Rakitin A.L."/>
            <person name="Beletsky A.V."/>
            <person name="Naumoff D.G."/>
            <person name="Kulichevskaya I.S."/>
            <person name="Mardanov A.V."/>
            <person name="Ravin N.V."/>
            <person name="Dedysh S.N."/>
        </authorList>
    </citation>
    <scope>NUCLEOTIDE SEQUENCE</scope>
    <source>
        <strain evidence="2">SP2T</strain>
    </source>
</reference>
<dbReference type="SUPFAM" id="SSF49899">
    <property type="entry name" value="Concanavalin A-like lectins/glucanases"/>
    <property type="match status" value="1"/>
</dbReference>
<dbReference type="Proteomes" id="UP000676194">
    <property type="component" value="Chromosome"/>
</dbReference>
<organism evidence="2 3">
    <name type="scientific">Telmatocola sphagniphila</name>
    <dbReference type="NCBI Taxonomy" id="1123043"/>
    <lineage>
        <taxon>Bacteria</taxon>
        <taxon>Pseudomonadati</taxon>
        <taxon>Planctomycetota</taxon>
        <taxon>Planctomycetia</taxon>
        <taxon>Gemmatales</taxon>
        <taxon>Gemmataceae</taxon>
    </lineage>
</organism>
<dbReference type="EMBL" id="CP074694">
    <property type="protein sequence ID" value="QVL34560.1"/>
    <property type="molecule type" value="Genomic_DNA"/>
</dbReference>
<dbReference type="Gene3D" id="2.60.120.200">
    <property type="match status" value="1"/>
</dbReference>
<keyword evidence="1" id="KW-0732">Signal</keyword>
<evidence type="ECO:0000256" key="1">
    <source>
        <dbReference type="SAM" id="SignalP"/>
    </source>
</evidence>